<dbReference type="Gene3D" id="3.10.490.10">
    <property type="entry name" value="Gamma-glutamyl cyclotransferase-like"/>
    <property type="match status" value="2"/>
</dbReference>
<keyword evidence="3" id="KW-0963">Cytoplasm</keyword>
<evidence type="ECO:0000256" key="6">
    <source>
        <dbReference type="ARBA" id="ARBA00022840"/>
    </source>
</evidence>
<keyword evidence="16" id="KW-1185">Reference proteome</keyword>
<evidence type="ECO:0000256" key="5">
    <source>
        <dbReference type="ARBA" id="ARBA00022741"/>
    </source>
</evidence>
<dbReference type="InterPro" id="IPR007111">
    <property type="entry name" value="NACHT_NTPase"/>
</dbReference>
<feature type="domain" description="CARD" evidence="13">
    <location>
        <begin position="357"/>
        <end position="420"/>
    </location>
</feature>
<evidence type="ECO:0000259" key="13">
    <source>
        <dbReference type="PROSITE" id="PS50209"/>
    </source>
</evidence>
<dbReference type="AlphaFoldDB" id="A0AAW1B3D1"/>
<evidence type="ECO:0000256" key="2">
    <source>
        <dbReference type="ARBA" id="ARBA00012346"/>
    </source>
</evidence>
<evidence type="ECO:0000256" key="7">
    <source>
        <dbReference type="ARBA" id="ARBA00022843"/>
    </source>
</evidence>
<evidence type="ECO:0000256" key="3">
    <source>
        <dbReference type="ARBA" id="ARBA00022490"/>
    </source>
</evidence>
<sequence length="937" mass="105976">MLRNPSVVFLTIAQLLDYKLAFGSHQGRLSLQWKGGTATIVYSPGEEIKAVNWLLSKMEAFNNCTGPGGDLEQQNCKSEHFFYFAYGSNLLRERIMLRNPSVVFLTIAQLLDYKLAFGSHQGRLSLQWKGGTATIVYSPGEEVWGIIWKMNTSDLCSLDRQEGVENGIYIPIEVTVRTQDGKIVKCHSYQMNDYVHDLPSPQYKRVICLGAKQNELPMDYQKKLNSIETNNYAGPSRGGPGEADPRQLGGLGGLSWQGSRGREFRMRKGRAWSPPPPLTLKFPPRPQEARLMGPASATFSFASPAYPHAVGAASTLVGRGGETRAASLNSSERLGKKVAVRIGTWHWRRARVKIHQVNRIRNTQCLIDNLIKNDYFSIEDAEIAAQYSTQADKVRKILDLAQSKGEEVAEYCLYVLQQADDAYYDLHPWLEEIGFHPSEVICSKAVENTDPVSRYQQKLKDELGRETKFVMSYAQKEDMLLEEIYSANIMEFLSHKNEKLSNVHALEDLLTDSFGLINENGETIYVFGDAGIGKSMLLQKMQNLWSKNAFDIGAKFFFRFRCRMFSCFKQEEAFCLKDLLFKYNCFPDQDQEEVFDFIVKFPHTVLFTFDGFDEIHSDFDLSGIPEICSPTESIHPLALLARQKLLRHLIPLRTVKKKRRILLAYFFESMKSHLKGLSRARLKEYKQKHLALDLDNNNINDYGIKQLQPCFSHLAVLRVSVNQITDQGVRVLYEELSKFKIVSYLGLYNNQITDIGAKYVARLIEECPSLIYVKIGANKITTEGGKSLAYAIKKSKTMHEIGMWGNKIGDEGAKAFAEALRNHPTLTNISLAFNGITTEGGKSLAEAMKHNNGVNIFWLTKNELDDEAAESFAEMVKVNKRLGHLWLIQNQITVRGAKSLADALQDNTALKEICLNGNPISQEEAKVFENEKRLIGF</sequence>
<dbReference type="InterPro" id="IPR011029">
    <property type="entry name" value="DEATH-like_dom_sf"/>
</dbReference>
<gene>
    <name evidence="15" type="ORF">NXF25_019803</name>
</gene>
<dbReference type="SUPFAM" id="SSF47986">
    <property type="entry name" value="DEATH domain"/>
    <property type="match status" value="1"/>
</dbReference>
<dbReference type="InterPro" id="IPR001315">
    <property type="entry name" value="CARD"/>
</dbReference>
<dbReference type="EMBL" id="JAOTOJ010000008">
    <property type="protein sequence ID" value="KAK9396442.1"/>
    <property type="molecule type" value="Genomic_DNA"/>
</dbReference>
<keyword evidence="4" id="KW-0399">Innate immunity</keyword>
<comment type="subcellular location">
    <subcellularLocation>
        <location evidence="1">Cytoplasm</location>
    </subcellularLocation>
</comment>
<dbReference type="GO" id="GO:0005737">
    <property type="term" value="C:cytoplasm"/>
    <property type="evidence" value="ECO:0007669"/>
    <property type="project" value="UniProtKB-SubCell"/>
</dbReference>
<keyword evidence="9" id="KW-0456">Lyase</keyword>
<dbReference type="PANTHER" id="PTHR12935">
    <property type="entry name" value="GAMMA-GLUTAMYLCYCLOTRANSFERASE"/>
    <property type="match status" value="1"/>
</dbReference>
<dbReference type="GO" id="GO:0045087">
    <property type="term" value="P:innate immune response"/>
    <property type="evidence" value="ECO:0007669"/>
    <property type="project" value="UniProtKB-KW"/>
</dbReference>
<evidence type="ECO:0000256" key="11">
    <source>
        <dbReference type="PIRSR" id="PIRSR617939-2"/>
    </source>
</evidence>
<dbReference type="GO" id="GO:0005524">
    <property type="term" value="F:ATP binding"/>
    <property type="evidence" value="ECO:0007669"/>
    <property type="project" value="UniProtKB-KW"/>
</dbReference>
<reference evidence="15 16" key="1">
    <citation type="journal article" date="2024" name="Proc. Natl. Acad. Sci. U.S.A.">
        <title>The genetic regulatory architecture and epigenomic basis for age-related changes in rattlesnake venom.</title>
        <authorList>
            <person name="Hogan M.P."/>
            <person name="Holding M.L."/>
            <person name="Nystrom G.S."/>
            <person name="Colston T.J."/>
            <person name="Bartlett D.A."/>
            <person name="Mason A.J."/>
            <person name="Ellsworth S.A."/>
            <person name="Rautsaw R.M."/>
            <person name="Lawrence K.C."/>
            <person name="Strickland J.L."/>
            <person name="He B."/>
            <person name="Fraser P."/>
            <person name="Margres M.J."/>
            <person name="Gilbert D.M."/>
            <person name="Gibbs H.L."/>
            <person name="Parkinson C.L."/>
            <person name="Rokyta D.R."/>
        </authorList>
    </citation>
    <scope>NUCLEOTIDE SEQUENCE [LARGE SCALE GENOMIC DNA]</scope>
    <source>
        <strain evidence="15">DRR0105</strain>
    </source>
</reference>
<keyword evidence="5" id="KW-0547">Nucleotide-binding</keyword>
<dbReference type="SUPFAM" id="SSF110857">
    <property type="entry name" value="Gamma-glutamyl cyclotransferase-like"/>
    <property type="match status" value="1"/>
</dbReference>
<dbReference type="SUPFAM" id="SSF52047">
    <property type="entry name" value="RNI-like"/>
    <property type="match status" value="1"/>
</dbReference>
<accession>A0AAW1B3D1</accession>
<comment type="caution">
    <text evidence="15">The sequence shown here is derived from an EMBL/GenBank/DDBJ whole genome shotgun (WGS) entry which is preliminary data.</text>
</comment>
<dbReference type="Pfam" id="PF13516">
    <property type="entry name" value="LRR_6"/>
    <property type="match status" value="2"/>
</dbReference>
<dbReference type="InterPro" id="IPR017939">
    <property type="entry name" value="G-Glutamylcylcotransferase"/>
</dbReference>
<dbReference type="FunFam" id="3.80.10.10:FF:000282">
    <property type="entry name" value="Nucleotide-binding oligomerization domain-containing protein 1"/>
    <property type="match status" value="1"/>
</dbReference>
<feature type="binding site" evidence="11">
    <location>
        <begin position="83"/>
        <end position="88"/>
    </location>
    <ligand>
        <name>substrate</name>
    </ligand>
</feature>
<proteinExistence type="predicted"/>
<dbReference type="EC" id="4.3.2.9" evidence="2"/>
<dbReference type="PANTHER" id="PTHR12935:SF0">
    <property type="entry name" value="GAMMA-GLUTAMYLCYCLOTRANSFERASE"/>
    <property type="match status" value="1"/>
</dbReference>
<feature type="region of interest" description="Disordered" evidence="12">
    <location>
        <begin position="230"/>
        <end position="254"/>
    </location>
</feature>
<evidence type="ECO:0000313" key="16">
    <source>
        <dbReference type="Proteomes" id="UP001474421"/>
    </source>
</evidence>
<dbReference type="CDD" id="cd06661">
    <property type="entry name" value="GGCT_like"/>
    <property type="match status" value="1"/>
</dbReference>
<organism evidence="15 16">
    <name type="scientific">Crotalus adamanteus</name>
    <name type="common">Eastern diamondback rattlesnake</name>
    <dbReference type="NCBI Taxonomy" id="8729"/>
    <lineage>
        <taxon>Eukaryota</taxon>
        <taxon>Metazoa</taxon>
        <taxon>Chordata</taxon>
        <taxon>Craniata</taxon>
        <taxon>Vertebrata</taxon>
        <taxon>Euteleostomi</taxon>
        <taxon>Lepidosauria</taxon>
        <taxon>Squamata</taxon>
        <taxon>Bifurcata</taxon>
        <taxon>Unidentata</taxon>
        <taxon>Episquamata</taxon>
        <taxon>Toxicofera</taxon>
        <taxon>Serpentes</taxon>
        <taxon>Colubroidea</taxon>
        <taxon>Viperidae</taxon>
        <taxon>Crotalinae</taxon>
        <taxon>Crotalus</taxon>
    </lineage>
</organism>
<dbReference type="Pfam" id="PF05729">
    <property type="entry name" value="NACHT"/>
    <property type="match status" value="1"/>
</dbReference>
<dbReference type="InterPro" id="IPR001611">
    <property type="entry name" value="Leu-rich_rpt"/>
</dbReference>
<protein>
    <recommendedName>
        <fullName evidence="2">gamma-glutamylcyclotransferase</fullName>
        <ecNumber evidence="2">4.3.2.9</ecNumber>
    </recommendedName>
</protein>
<name>A0AAW1B3D1_CROAD</name>
<dbReference type="InterPro" id="IPR036568">
    <property type="entry name" value="GGCT-like_sf"/>
</dbReference>
<dbReference type="SMART" id="SM00368">
    <property type="entry name" value="LRR_RI"/>
    <property type="match status" value="8"/>
</dbReference>
<evidence type="ECO:0000256" key="1">
    <source>
        <dbReference type="ARBA" id="ARBA00004496"/>
    </source>
</evidence>
<dbReference type="GO" id="GO:0042981">
    <property type="term" value="P:regulation of apoptotic process"/>
    <property type="evidence" value="ECO:0007669"/>
    <property type="project" value="InterPro"/>
</dbReference>
<evidence type="ECO:0000313" key="15">
    <source>
        <dbReference type="EMBL" id="KAK9396442.1"/>
    </source>
</evidence>
<evidence type="ECO:0000259" key="14">
    <source>
        <dbReference type="PROSITE" id="PS50837"/>
    </source>
</evidence>
<feature type="domain" description="NACHT" evidence="14">
    <location>
        <begin position="522"/>
        <end position="618"/>
    </location>
</feature>
<evidence type="ECO:0000256" key="4">
    <source>
        <dbReference type="ARBA" id="ARBA00022588"/>
    </source>
</evidence>
<dbReference type="Proteomes" id="UP001474421">
    <property type="component" value="Unassembled WGS sequence"/>
</dbReference>
<dbReference type="Gene3D" id="1.10.533.10">
    <property type="entry name" value="Death Domain, Fas"/>
    <property type="match status" value="1"/>
</dbReference>
<dbReference type="Pfam" id="PF13772">
    <property type="entry name" value="AIG2_2"/>
    <property type="match status" value="1"/>
</dbReference>
<dbReference type="InterPro" id="IPR013024">
    <property type="entry name" value="GGCT-like"/>
</dbReference>
<dbReference type="InterPro" id="IPR032675">
    <property type="entry name" value="LRR_dom_sf"/>
</dbReference>
<dbReference type="PROSITE" id="PS50209">
    <property type="entry name" value="CARD"/>
    <property type="match status" value="1"/>
</dbReference>
<feature type="active site" description="Proton acceptor" evidence="10">
    <location>
        <position position="162"/>
    </location>
</feature>
<feature type="binding site" evidence="11">
    <location>
        <position position="203"/>
    </location>
    <ligand>
        <name>substrate</name>
    </ligand>
</feature>
<evidence type="ECO:0000256" key="12">
    <source>
        <dbReference type="SAM" id="MobiDB-lite"/>
    </source>
</evidence>
<keyword evidence="7" id="KW-0832">Ubl conjugation</keyword>
<dbReference type="PROSITE" id="PS50837">
    <property type="entry name" value="NACHT"/>
    <property type="match status" value="1"/>
</dbReference>
<evidence type="ECO:0000256" key="8">
    <source>
        <dbReference type="ARBA" id="ARBA00022859"/>
    </source>
</evidence>
<dbReference type="Gene3D" id="3.80.10.10">
    <property type="entry name" value="Ribonuclease Inhibitor"/>
    <property type="match status" value="2"/>
</dbReference>
<evidence type="ECO:0000256" key="9">
    <source>
        <dbReference type="ARBA" id="ARBA00023239"/>
    </source>
</evidence>
<evidence type="ECO:0000256" key="10">
    <source>
        <dbReference type="PIRSR" id="PIRSR617939-1"/>
    </source>
</evidence>
<dbReference type="InterPro" id="IPR027417">
    <property type="entry name" value="P-loop_NTPase"/>
</dbReference>
<dbReference type="Pfam" id="PF00619">
    <property type="entry name" value="CARD"/>
    <property type="match status" value="1"/>
</dbReference>
<dbReference type="Gene3D" id="3.40.50.300">
    <property type="entry name" value="P-loop containing nucleotide triphosphate hydrolases"/>
    <property type="match status" value="1"/>
</dbReference>
<keyword evidence="8" id="KW-0391">Immunity</keyword>
<keyword evidence="6" id="KW-0067">ATP-binding</keyword>
<dbReference type="GO" id="GO:0003839">
    <property type="term" value="F:gamma-glutamylcyclotransferase activity"/>
    <property type="evidence" value="ECO:0007669"/>
    <property type="project" value="UniProtKB-EC"/>
</dbReference>